<dbReference type="EMBL" id="CAKMRJ010004445">
    <property type="protein sequence ID" value="CAH1438167.1"/>
    <property type="molecule type" value="Genomic_DNA"/>
</dbReference>
<feature type="transmembrane region" description="Helical" evidence="1">
    <location>
        <begin position="73"/>
        <end position="93"/>
    </location>
</feature>
<feature type="transmembrane region" description="Helical" evidence="1">
    <location>
        <begin position="20"/>
        <end position="38"/>
    </location>
</feature>
<dbReference type="Proteomes" id="UP001157418">
    <property type="component" value="Unassembled WGS sequence"/>
</dbReference>
<sequence>MLFSFDEPQNKTIAQTSYLFPYTGLFLFVFGTPIFHSASFSFPSVESAPILSFFLSFLSLFVAPLPPSSSNTISFTFPYFLLLPFLLFVVVLFTSASPRPPSKDQCTTTLSFPSHYIDNNRNLARCRCWRRRSVEVVRTAIDEKNPQQAAFNTHSIGPARSNSFCVCLGLNQRRRRCIRFSTSSLLSHIKERCAIKANHHSTLLLHACRQGAPPFSFLVKSDELLWKHPYIHIPSGLSGVTELRTQTICRNATQFLCVYRCMVGVILSWALFSFARHMFDEMPLRHS</sequence>
<evidence type="ECO:0008006" key="4">
    <source>
        <dbReference type="Google" id="ProtNLM"/>
    </source>
</evidence>
<evidence type="ECO:0000256" key="1">
    <source>
        <dbReference type="SAM" id="Phobius"/>
    </source>
</evidence>
<keyword evidence="1" id="KW-0472">Membrane</keyword>
<evidence type="ECO:0000313" key="2">
    <source>
        <dbReference type="EMBL" id="CAH1438167.1"/>
    </source>
</evidence>
<dbReference type="AlphaFoldDB" id="A0AAU9NJW8"/>
<keyword evidence="1" id="KW-1133">Transmembrane helix</keyword>
<keyword evidence="1" id="KW-0812">Transmembrane</keyword>
<comment type="caution">
    <text evidence="2">The sequence shown here is derived from an EMBL/GenBank/DDBJ whole genome shotgun (WGS) entry which is preliminary data.</text>
</comment>
<organism evidence="2 3">
    <name type="scientific">Lactuca virosa</name>
    <dbReference type="NCBI Taxonomy" id="75947"/>
    <lineage>
        <taxon>Eukaryota</taxon>
        <taxon>Viridiplantae</taxon>
        <taxon>Streptophyta</taxon>
        <taxon>Embryophyta</taxon>
        <taxon>Tracheophyta</taxon>
        <taxon>Spermatophyta</taxon>
        <taxon>Magnoliopsida</taxon>
        <taxon>eudicotyledons</taxon>
        <taxon>Gunneridae</taxon>
        <taxon>Pentapetalae</taxon>
        <taxon>asterids</taxon>
        <taxon>campanulids</taxon>
        <taxon>Asterales</taxon>
        <taxon>Asteraceae</taxon>
        <taxon>Cichorioideae</taxon>
        <taxon>Cichorieae</taxon>
        <taxon>Lactucinae</taxon>
        <taxon>Lactuca</taxon>
    </lineage>
</organism>
<evidence type="ECO:0000313" key="3">
    <source>
        <dbReference type="Proteomes" id="UP001157418"/>
    </source>
</evidence>
<gene>
    <name evidence="2" type="ORF">LVIROSA_LOCUS24440</name>
</gene>
<keyword evidence="3" id="KW-1185">Reference proteome</keyword>
<feature type="transmembrane region" description="Helical" evidence="1">
    <location>
        <begin position="50"/>
        <end position="67"/>
    </location>
</feature>
<name>A0AAU9NJW8_9ASTR</name>
<feature type="transmembrane region" description="Helical" evidence="1">
    <location>
        <begin position="257"/>
        <end position="279"/>
    </location>
</feature>
<reference evidence="2 3" key="1">
    <citation type="submission" date="2022-01" db="EMBL/GenBank/DDBJ databases">
        <authorList>
            <person name="Xiong W."/>
            <person name="Schranz E."/>
        </authorList>
    </citation>
    <scope>NUCLEOTIDE SEQUENCE [LARGE SCALE GENOMIC DNA]</scope>
</reference>
<protein>
    <recommendedName>
        <fullName evidence="4">Transmembrane protein</fullName>
    </recommendedName>
</protein>
<accession>A0AAU9NJW8</accession>
<proteinExistence type="predicted"/>